<accession>B6YUX1</accession>
<evidence type="ECO:0000313" key="10">
    <source>
        <dbReference type="EMBL" id="ACJ17199.1"/>
    </source>
</evidence>
<sequence>MLEEIYKPLWVSIIGNVLLAFIKLIAGFLYSSIALISDGVHSLSDVVTSVIGYLGIKISSKPPDRSHPFGHSRFEPLVAFLIGEALIIVAYEIGRDAVGRMLRGEVIEVNSVMLAVTILSILVKEAMFRYSVHVGRKLNSQIIIADAYHHRSDALSSVAVLFGLGTQKLGFQYGDALAGFIVALFLVKVSFDIILENVGYLTGQAPPFEVCEEIKRRALSVPNVLGVHDLRAHYVGSKLHVELHIEVPPELTLKEAHDISEEVRERIEEIEDVDRAFVHVDIKGVTE</sequence>
<evidence type="ECO:0000256" key="2">
    <source>
        <dbReference type="ARBA" id="ARBA00008114"/>
    </source>
</evidence>
<evidence type="ECO:0000313" key="11">
    <source>
        <dbReference type="Proteomes" id="UP000002727"/>
    </source>
</evidence>
<dbReference type="SUPFAM" id="SSF161111">
    <property type="entry name" value="Cation efflux protein transmembrane domain-like"/>
    <property type="match status" value="1"/>
</dbReference>
<comment type="similarity">
    <text evidence="2">Belongs to the cation diffusion facilitator (CDF) transporter (TC 2.A.4) family.</text>
</comment>
<dbReference type="InterPro" id="IPR002524">
    <property type="entry name" value="Cation_efflux"/>
</dbReference>
<feature type="transmembrane region" description="Helical" evidence="7">
    <location>
        <begin position="106"/>
        <end position="123"/>
    </location>
</feature>
<dbReference type="GO" id="GO:0008324">
    <property type="term" value="F:monoatomic cation transmembrane transporter activity"/>
    <property type="evidence" value="ECO:0007669"/>
    <property type="project" value="InterPro"/>
</dbReference>
<feature type="domain" description="Cation efflux protein cytoplasmic" evidence="9">
    <location>
        <begin position="206"/>
        <end position="281"/>
    </location>
</feature>
<dbReference type="FunFam" id="1.20.1510.10:FF:000006">
    <property type="entry name" value="Divalent cation efflux transporter"/>
    <property type="match status" value="1"/>
</dbReference>
<dbReference type="InterPro" id="IPR027470">
    <property type="entry name" value="Cation_efflux_CTD"/>
</dbReference>
<keyword evidence="5 7" id="KW-1133">Transmembrane helix</keyword>
<evidence type="ECO:0000256" key="5">
    <source>
        <dbReference type="ARBA" id="ARBA00022989"/>
    </source>
</evidence>
<reference evidence="10 11" key="1">
    <citation type="journal article" date="2008" name="J. Bacteriol.">
        <title>The complete genome sequence of Thermococcus onnurineus NA1 reveals a mixed heterotrophic and carboxydotrophic metabolism.</title>
        <authorList>
            <person name="Lee H.S."/>
            <person name="Kang S.G."/>
            <person name="Bae S.S."/>
            <person name="Lim J.K."/>
            <person name="Cho Y."/>
            <person name="Kim Y.J."/>
            <person name="Jeon J.H."/>
            <person name="Cha S.S."/>
            <person name="Kwon K.K."/>
            <person name="Kim H.T."/>
            <person name="Park C.J."/>
            <person name="Lee H.W."/>
            <person name="Kim S.I."/>
            <person name="Chun J."/>
            <person name="Colwell R.R."/>
            <person name="Kim S.J."/>
            <person name="Lee J.H."/>
        </authorList>
    </citation>
    <scope>NUCLEOTIDE SEQUENCE [LARGE SCALE GENOMIC DNA]</scope>
    <source>
        <strain evidence="10 11">NA1</strain>
    </source>
</reference>
<dbReference type="GO" id="GO:0016020">
    <property type="term" value="C:membrane"/>
    <property type="evidence" value="ECO:0007669"/>
    <property type="project" value="UniProtKB-SubCell"/>
</dbReference>
<dbReference type="InterPro" id="IPR036837">
    <property type="entry name" value="Cation_efflux_CTD_sf"/>
</dbReference>
<keyword evidence="3" id="KW-0813">Transport</keyword>
<evidence type="ECO:0000259" key="9">
    <source>
        <dbReference type="Pfam" id="PF16916"/>
    </source>
</evidence>
<evidence type="ECO:0000256" key="7">
    <source>
        <dbReference type="SAM" id="Phobius"/>
    </source>
</evidence>
<dbReference type="AlphaFoldDB" id="B6YUX1"/>
<proteinExistence type="inferred from homology"/>
<dbReference type="Gene3D" id="3.30.70.1350">
    <property type="entry name" value="Cation efflux protein, cytoplasmic domain"/>
    <property type="match status" value="1"/>
</dbReference>
<name>B6YUX1_THEON</name>
<dbReference type="Pfam" id="PF16916">
    <property type="entry name" value="ZT_dimer"/>
    <property type="match status" value="1"/>
</dbReference>
<dbReference type="Gene3D" id="1.20.1510.10">
    <property type="entry name" value="Cation efflux protein transmembrane domain"/>
    <property type="match status" value="1"/>
</dbReference>
<organism evidence="10 11">
    <name type="scientific">Thermococcus onnurineus (strain NA1)</name>
    <dbReference type="NCBI Taxonomy" id="523850"/>
    <lineage>
        <taxon>Archaea</taxon>
        <taxon>Methanobacteriati</taxon>
        <taxon>Methanobacteriota</taxon>
        <taxon>Thermococci</taxon>
        <taxon>Thermococcales</taxon>
        <taxon>Thermococcaceae</taxon>
        <taxon>Thermococcus</taxon>
    </lineage>
</organism>
<comment type="subcellular location">
    <subcellularLocation>
        <location evidence="1">Membrane</location>
        <topology evidence="1">Multi-pass membrane protein</topology>
    </subcellularLocation>
</comment>
<feature type="transmembrane region" description="Helical" evidence="7">
    <location>
        <begin position="77"/>
        <end position="94"/>
    </location>
</feature>
<dbReference type="SUPFAM" id="SSF160240">
    <property type="entry name" value="Cation efflux protein cytoplasmic domain-like"/>
    <property type="match status" value="1"/>
</dbReference>
<dbReference type="PATRIC" id="fig|523850.10.peg.1723"/>
<feature type="transmembrane region" description="Helical" evidence="7">
    <location>
        <begin position="9"/>
        <end position="33"/>
    </location>
</feature>
<keyword evidence="11" id="KW-1185">Reference proteome</keyword>
<evidence type="ECO:0000256" key="3">
    <source>
        <dbReference type="ARBA" id="ARBA00022448"/>
    </source>
</evidence>
<gene>
    <name evidence="10" type="ordered locus">TON_1709</name>
</gene>
<dbReference type="PANTHER" id="PTHR43840">
    <property type="entry name" value="MITOCHONDRIAL METAL TRANSPORTER 1-RELATED"/>
    <property type="match status" value="1"/>
</dbReference>
<dbReference type="InterPro" id="IPR058533">
    <property type="entry name" value="Cation_efflux_TM"/>
</dbReference>
<keyword evidence="6 7" id="KW-0472">Membrane</keyword>
<keyword evidence="4 7" id="KW-0812">Transmembrane</keyword>
<evidence type="ECO:0000256" key="4">
    <source>
        <dbReference type="ARBA" id="ARBA00022692"/>
    </source>
</evidence>
<dbReference type="NCBIfam" id="TIGR01297">
    <property type="entry name" value="CDF"/>
    <property type="match status" value="1"/>
</dbReference>
<dbReference type="InterPro" id="IPR050291">
    <property type="entry name" value="CDF_Transporter"/>
</dbReference>
<dbReference type="STRING" id="523850.TON_1709"/>
<dbReference type="eggNOG" id="arCOG01474">
    <property type="taxonomic scope" value="Archaea"/>
</dbReference>
<evidence type="ECO:0000256" key="1">
    <source>
        <dbReference type="ARBA" id="ARBA00004141"/>
    </source>
</evidence>
<dbReference type="EMBL" id="CP000855">
    <property type="protein sequence ID" value="ACJ17199.1"/>
    <property type="molecule type" value="Genomic_DNA"/>
</dbReference>
<dbReference type="HOGENOM" id="CLU_013430_3_3_2"/>
<dbReference type="Proteomes" id="UP000002727">
    <property type="component" value="Chromosome"/>
</dbReference>
<dbReference type="Pfam" id="PF01545">
    <property type="entry name" value="Cation_efflux"/>
    <property type="match status" value="1"/>
</dbReference>
<protein>
    <submittedName>
        <fullName evidence="10">Cobalt/zinc/cadmium cation efflux pump protein</fullName>
    </submittedName>
</protein>
<dbReference type="KEGG" id="ton:TON_1709"/>
<evidence type="ECO:0000256" key="6">
    <source>
        <dbReference type="ARBA" id="ARBA00023136"/>
    </source>
</evidence>
<dbReference type="PANTHER" id="PTHR43840:SF15">
    <property type="entry name" value="MITOCHONDRIAL METAL TRANSPORTER 1-RELATED"/>
    <property type="match status" value="1"/>
</dbReference>
<dbReference type="InterPro" id="IPR027469">
    <property type="entry name" value="Cation_efflux_TMD_sf"/>
</dbReference>
<evidence type="ECO:0000259" key="8">
    <source>
        <dbReference type="Pfam" id="PF01545"/>
    </source>
</evidence>
<feature type="domain" description="Cation efflux protein transmembrane" evidence="8">
    <location>
        <begin position="9"/>
        <end position="201"/>
    </location>
</feature>